<organism evidence="1">
    <name type="scientific">Siphoviridae sp. cttFh17</name>
    <dbReference type="NCBI Taxonomy" id="2826491"/>
    <lineage>
        <taxon>Viruses</taxon>
        <taxon>Duplodnaviria</taxon>
        <taxon>Heunggongvirae</taxon>
        <taxon>Uroviricota</taxon>
        <taxon>Caudoviricetes</taxon>
    </lineage>
</organism>
<sequence length="46" mass="5448">MNPYIFHRTYMVQARLLHLPGLAHTYTSFSHSITAMIYSYMLDEIL</sequence>
<accession>A0A8S5NI78</accession>
<dbReference type="EMBL" id="BK015176">
    <property type="protein sequence ID" value="DAD94525.1"/>
    <property type="molecule type" value="Genomic_DNA"/>
</dbReference>
<evidence type="ECO:0000313" key="1">
    <source>
        <dbReference type="EMBL" id="DAD94525.1"/>
    </source>
</evidence>
<reference evidence="1" key="1">
    <citation type="journal article" date="2021" name="Proc. Natl. Acad. Sci. U.S.A.">
        <title>A Catalog of Tens of Thousands of Viruses from Human Metagenomes Reveals Hidden Associations with Chronic Diseases.</title>
        <authorList>
            <person name="Tisza M.J."/>
            <person name="Buck C.B."/>
        </authorList>
    </citation>
    <scope>NUCLEOTIDE SEQUENCE</scope>
    <source>
        <strain evidence="1">CttFh17</strain>
    </source>
</reference>
<protein>
    <submittedName>
        <fullName evidence="1">Uncharacterized protein</fullName>
    </submittedName>
</protein>
<proteinExistence type="predicted"/>
<name>A0A8S5NI78_9CAUD</name>